<dbReference type="GO" id="GO:0005737">
    <property type="term" value="C:cytoplasm"/>
    <property type="evidence" value="ECO:0007669"/>
    <property type="project" value="UniProtKB-SubCell"/>
</dbReference>
<gene>
    <name evidence="9" type="ORF">DMC30DRAFT_137443</name>
</gene>
<evidence type="ECO:0000256" key="7">
    <source>
        <dbReference type="RuleBase" id="RU365059"/>
    </source>
</evidence>
<dbReference type="AlphaFoldDB" id="A0A5C5FKF1"/>
<dbReference type="Pfam" id="PF03029">
    <property type="entry name" value="ATP_bind_1"/>
    <property type="match status" value="1"/>
</dbReference>
<evidence type="ECO:0000256" key="3">
    <source>
        <dbReference type="ARBA" id="ARBA00022553"/>
    </source>
</evidence>
<feature type="compositionally biased region" description="Basic and acidic residues" evidence="8">
    <location>
        <begin position="351"/>
        <end position="365"/>
    </location>
</feature>
<keyword evidence="6 7" id="KW-0342">GTP-binding</keyword>
<evidence type="ECO:0000256" key="8">
    <source>
        <dbReference type="SAM" id="MobiDB-lite"/>
    </source>
</evidence>
<keyword evidence="4 7" id="KW-0547">Nucleotide-binding</keyword>
<sequence>MATPEQPAQDKGKRKQSPKATAMIVIGMAGSGKTTFMQRVNSYLHSRGQPPYVLNLDPAVMHLPFDANIDIRDTVDYPEVMKQYNLGPNGGIMTALNLFTTKFDQVLSHVEKRANDVDYVLLDTPGQIEIFTWSASGSIITDALASALPTVVVYLIDTPRTTAPATFMSNMLYACSILYKTRLPFLVVFNKTDVQDHAFALEWMRDFEAFQEALLERRQTHGEEDGPAYMDSLMNSMSLVLDEFYKHLRAVGVSAMTGDGMDELFDAVQEARQEYEDEYKPQLEKLYAEREKKKEEQKAESISRLMRDMKVSPATGTAQVPQSELDKYLDPAAGAGAGEEGESSDDDEGEIIDRSERTDYYDLPDKRRRGTGPGGAVEGPDGSLWPAP</sequence>
<dbReference type="Gene3D" id="3.40.50.300">
    <property type="entry name" value="P-loop containing nucleotide triphosphate hydrolases"/>
    <property type="match status" value="1"/>
</dbReference>
<organism evidence="9 10">
    <name type="scientific">Rhodotorula diobovata</name>
    <dbReference type="NCBI Taxonomy" id="5288"/>
    <lineage>
        <taxon>Eukaryota</taxon>
        <taxon>Fungi</taxon>
        <taxon>Dikarya</taxon>
        <taxon>Basidiomycota</taxon>
        <taxon>Pucciniomycotina</taxon>
        <taxon>Microbotryomycetes</taxon>
        <taxon>Sporidiobolales</taxon>
        <taxon>Sporidiobolaceae</taxon>
        <taxon>Rhodotorula</taxon>
    </lineage>
</organism>
<evidence type="ECO:0000313" key="9">
    <source>
        <dbReference type="EMBL" id="TNY17175.1"/>
    </source>
</evidence>
<comment type="function">
    <text evidence="7">Small GTPase required for proper nuclear import of RNA polymerase II (RNAPII). May act at an RNAP assembly step prior to nuclear import.</text>
</comment>
<keyword evidence="2 7" id="KW-0963">Cytoplasm</keyword>
<accession>A0A5C5FKF1</accession>
<comment type="similarity">
    <text evidence="1 7">Belongs to the GPN-loop GTPase family.</text>
</comment>
<comment type="caution">
    <text evidence="9">The sequence shown here is derived from an EMBL/GenBank/DDBJ whole genome shotgun (WGS) entry which is preliminary data.</text>
</comment>
<keyword evidence="10" id="KW-1185">Reference proteome</keyword>
<proteinExistence type="inferred from homology"/>
<protein>
    <recommendedName>
        <fullName evidence="7">GPN-loop GTPase</fullName>
        <ecNumber evidence="7">3.6.5.-</ecNumber>
    </recommendedName>
</protein>
<evidence type="ECO:0000256" key="2">
    <source>
        <dbReference type="ARBA" id="ARBA00022490"/>
    </source>
</evidence>
<comment type="subunit">
    <text evidence="7">Binds to RNA polymerase II.</text>
</comment>
<dbReference type="PANTHER" id="PTHR21231">
    <property type="entry name" value="XPA-BINDING PROTEIN 1-RELATED"/>
    <property type="match status" value="1"/>
</dbReference>
<dbReference type="PRINTS" id="PR00449">
    <property type="entry name" value="RASTRNSFRMNG"/>
</dbReference>
<dbReference type="EMBL" id="SOZI01000233">
    <property type="protein sequence ID" value="TNY17175.1"/>
    <property type="molecule type" value="Genomic_DNA"/>
</dbReference>
<dbReference type="GO" id="GO:0005525">
    <property type="term" value="F:GTP binding"/>
    <property type="evidence" value="ECO:0007669"/>
    <property type="project" value="UniProtKB-KW"/>
</dbReference>
<dbReference type="Proteomes" id="UP000311382">
    <property type="component" value="Unassembled WGS sequence"/>
</dbReference>
<comment type="subcellular location">
    <subcellularLocation>
        <location evidence="7">Cytoplasm</location>
    </subcellularLocation>
    <subcellularLocation>
        <location evidence="7">Nucleus</location>
    </subcellularLocation>
</comment>
<dbReference type="InterPro" id="IPR004130">
    <property type="entry name" value="Gpn"/>
</dbReference>
<evidence type="ECO:0000256" key="6">
    <source>
        <dbReference type="ARBA" id="ARBA00023134"/>
    </source>
</evidence>
<feature type="compositionally biased region" description="Acidic residues" evidence="8">
    <location>
        <begin position="339"/>
        <end position="350"/>
    </location>
</feature>
<dbReference type="CDD" id="cd17870">
    <property type="entry name" value="GPN1"/>
    <property type="match status" value="1"/>
</dbReference>
<dbReference type="GO" id="GO:0005634">
    <property type="term" value="C:nucleus"/>
    <property type="evidence" value="ECO:0007669"/>
    <property type="project" value="UniProtKB-SubCell"/>
</dbReference>
<dbReference type="OrthoDB" id="243313at2759"/>
<dbReference type="InterPro" id="IPR030230">
    <property type="entry name" value="Gpn1/Npa3/XAB1"/>
</dbReference>
<dbReference type="GO" id="GO:0003924">
    <property type="term" value="F:GTPase activity"/>
    <property type="evidence" value="ECO:0007669"/>
    <property type="project" value="InterPro"/>
</dbReference>
<keyword evidence="3" id="KW-0597">Phosphoprotein</keyword>
<dbReference type="SUPFAM" id="SSF52540">
    <property type="entry name" value="P-loop containing nucleoside triphosphate hydrolases"/>
    <property type="match status" value="1"/>
</dbReference>
<dbReference type="FunFam" id="3.40.50.300:FF:000579">
    <property type="entry name" value="GPN-loop GTPase"/>
    <property type="match status" value="1"/>
</dbReference>
<reference evidence="9 10" key="1">
    <citation type="submission" date="2019-03" db="EMBL/GenBank/DDBJ databases">
        <title>Rhodosporidium diobovatum UCD-FST 08-225 genome sequencing, assembly, and annotation.</title>
        <authorList>
            <person name="Fakankun I.U."/>
            <person name="Fristensky B."/>
            <person name="Levin D.B."/>
        </authorList>
    </citation>
    <scope>NUCLEOTIDE SEQUENCE [LARGE SCALE GENOMIC DNA]</scope>
    <source>
        <strain evidence="9 10">UCD-FST 08-225</strain>
    </source>
</reference>
<feature type="compositionally biased region" description="Basic and acidic residues" evidence="8">
    <location>
        <begin position="290"/>
        <end position="310"/>
    </location>
</feature>
<evidence type="ECO:0000256" key="1">
    <source>
        <dbReference type="ARBA" id="ARBA00005290"/>
    </source>
</evidence>
<name>A0A5C5FKF1_9BASI</name>
<keyword evidence="5 7" id="KW-0378">Hydrolase</keyword>
<dbReference type="InterPro" id="IPR027417">
    <property type="entry name" value="P-loop_NTPase"/>
</dbReference>
<evidence type="ECO:0000313" key="10">
    <source>
        <dbReference type="Proteomes" id="UP000311382"/>
    </source>
</evidence>
<dbReference type="PANTHER" id="PTHR21231:SF8">
    <property type="entry name" value="GPN-LOOP GTPASE 1"/>
    <property type="match status" value="1"/>
</dbReference>
<evidence type="ECO:0000256" key="5">
    <source>
        <dbReference type="ARBA" id="ARBA00022801"/>
    </source>
</evidence>
<dbReference type="STRING" id="5288.A0A5C5FKF1"/>
<evidence type="ECO:0000256" key="4">
    <source>
        <dbReference type="ARBA" id="ARBA00022741"/>
    </source>
</evidence>
<dbReference type="EC" id="3.6.5.-" evidence="7"/>
<feature type="region of interest" description="Disordered" evidence="8">
    <location>
        <begin position="290"/>
        <end position="388"/>
    </location>
</feature>